<dbReference type="OrthoDB" id="9765084at2"/>
<evidence type="ECO:0000259" key="2">
    <source>
        <dbReference type="Pfam" id="PF08241"/>
    </source>
</evidence>
<feature type="domain" description="Methyltransferase type 11" evidence="2">
    <location>
        <begin position="67"/>
        <end position="164"/>
    </location>
</feature>
<dbReference type="GO" id="GO:0032259">
    <property type="term" value="P:methylation"/>
    <property type="evidence" value="ECO:0007669"/>
    <property type="project" value="UniProtKB-KW"/>
</dbReference>
<reference evidence="3 4" key="1">
    <citation type="submission" date="2018-03" db="EMBL/GenBank/DDBJ databases">
        <authorList>
            <person name="Keele B.F."/>
        </authorList>
    </citation>
    <scope>NUCLEOTIDE SEQUENCE [LARGE SCALE GENOMIC DNA]</scope>
    <source>
        <strain evidence="3 4">CECT 8626</strain>
    </source>
</reference>
<dbReference type="GO" id="GO:0008757">
    <property type="term" value="F:S-adenosylmethionine-dependent methyltransferase activity"/>
    <property type="evidence" value="ECO:0007669"/>
    <property type="project" value="InterPro"/>
</dbReference>
<evidence type="ECO:0000256" key="1">
    <source>
        <dbReference type="ARBA" id="ARBA00022679"/>
    </source>
</evidence>
<evidence type="ECO:0000313" key="3">
    <source>
        <dbReference type="EMBL" id="SPH17166.1"/>
    </source>
</evidence>
<dbReference type="EMBL" id="OMOQ01000001">
    <property type="protein sequence ID" value="SPH17166.1"/>
    <property type="molecule type" value="Genomic_DNA"/>
</dbReference>
<proteinExistence type="predicted"/>
<organism evidence="3 4">
    <name type="scientific">Albidovulum aquaemixtae</name>
    <dbReference type="NCBI Taxonomy" id="1542388"/>
    <lineage>
        <taxon>Bacteria</taxon>
        <taxon>Pseudomonadati</taxon>
        <taxon>Pseudomonadota</taxon>
        <taxon>Alphaproteobacteria</taxon>
        <taxon>Rhodobacterales</taxon>
        <taxon>Paracoccaceae</taxon>
        <taxon>Albidovulum</taxon>
    </lineage>
</organism>
<protein>
    <submittedName>
        <fullName evidence="3">Sarcosine/dimethylglycine N-methyltransferase</fullName>
        <ecNumber evidence="3">2.1.1.157</ecNumber>
    </submittedName>
</protein>
<keyword evidence="3" id="KW-0489">Methyltransferase</keyword>
<dbReference type="Gene3D" id="3.40.50.150">
    <property type="entry name" value="Vaccinia Virus protein VP39"/>
    <property type="match status" value="1"/>
</dbReference>
<dbReference type="PANTHER" id="PTHR44068:SF11">
    <property type="entry name" value="GERANYL DIPHOSPHATE 2-C-METHYLTRANSFERASE"/>
    <property type="match status" value="1"/>
</dbReference>
<dbReference type="RefSeq" id="WP_108851638.1">
    <property type="nucleotide sequence ID" value="NZ_OMOQ01000001.1"/>
</dbReference>
<dbReference type="InterPro" id="IPR050447">
    <property type="entry name" value="Erg6_SMT_methyltransf"/>
</dbReference>
<dbReference type="CDD" id="cd02440">
    <property type="entry name" value="AdoMet_MTases"/>
    <property type="match status" value="1"/>
</dbReference>
<accession>A0A2R8B3H2</accession>
<dbReference type="AlphaFoldDB" id="A0A2R8B3H2"/>
<keyword evidence="1 3" id="KW-0808">Transferase</keyword>
<name>A0A2R8B3H2_9RHOB</name>
<dbReference type="PANTHER" id="PTHR44068">
    <property type="entry name" value="ZGC:194242"/>
    <property type="match status" value="1"/>
</dbReference>
<evidence type="ECO:0000313" key="4">
    <source>
        <dbReference type="Proteomes" id="UP000244924"/>
    </source>
</evidence>
<dbReference type="InterPro" id="IPR029063">
    <property type="entry name" value="SAM-dependent_MTases_sf"/>
</dbReference>
<dbReference type="EC" id="2.1.1.157" evidence="3"/>
<dbReference type="Proteomes" id="UP000244924">
    <property type="component" value="Unassembled WGS sequence"/>
</dbReference>
<keyword evidence="4" id="KW-1185">Reference proteome</keyword>
<dbReference type="InterPro" id="IPR013216">
    <property type="entry name" value="Methyltransf_11"/>
</dbReference>
<sequence>MTASVQEHYGAAGIAARILAAVPWSRDADPALRAEQLFPFDQLHGRELIATREHAARLNPARTAHLLDIGSGVGGPARYFASTFGCRVTGVDLTSDFVAASQELGDLCGLGDLLTFVEADAGRIPFGDDTFDHAYSFYVGMNLTDKPAVLRECARVLKPGGRLLWTEVTEVAGEAHYPLPWSRTKEGSHVRTRETLIGQFPSAGFKLLSVEDETAAHLDLVMQVKASGRVPSPGLTQANAVVLGADFAERRANYIRGLGEGLFASTLIDARTRAPSSYSQLLEPVPQLS</sequence>
<dbReference type="Pfam" id="PF08241">
    <property type="entry name" value="Methyltransf_11"/>
    <property type="match status" value="1"/>
</dbReference>
<gene>
    <name evidence="3" type="ORF">DEA8626_00682</name>
</gene>
<dbReference type="SUPFAM" id="SSF53335">
    <property type="entry name" value="S-adenosyl-L-methionine-dependent methyltransferases"/>
    <property type="match status" value="1"/>
</dbReference>